<evidence type="ECO:0000313" key="3">
    <source>
        <dbReference type="Proteomes" id="UP000756132"/>
    </source>
</evidence>
<dbReference type="AlphaFoldDB" id="A0A9Q8P837"/>
<evidence type="ECO:0000313" key="2">
    <source>
        <dbReference type="EMBL" id="UJO16547.1"/>
    </source>
</evidence>
<sequence length="134" mass="14585">MPASTLNERQMRLMAQVWQCTKTDPIIDFSKLAKLGGYSTPKSAQDQWNKIKSKIKAAATNDDPQTPKVQASPLPESPSSSSAASLGNKRSSPDDANTLLAAKRRKRVTKKAVKYKMSSESSCEETDEAPLDNG</sequence>
<feature type="compositionally biased region" description="Low complexity" evidence="1">
    <location>
        <begin position="71"/>
        <end position="86"/>
    </location>
</feature>
<feature type="region of interest" description="Disordered" evidence="1">
    <location>
        <begin position="56"/>
        <end position="134"/>
    </location>
</feature>
<keyword evidence="3" id="KW-1185">Reference proteome</keyword>
<dbReference type="OrthoDB" id="5403747at2759"/>
<name>A0A9Q8P837_PASFU</name>
<dbReference type="OMA" id="MAQVWQC"/>
<dbReference type="RefSeq" id="XP_047760913.1">
    <property type="nucleotide sequence ID" value="XM_047903162.1"/>
</dbReference>
<protein>
    <submittedName>
        <fullName evidence="2">Uncharacterized protein</fullName>
    </submittedName>
</protein>
<accession>A0A9Q8P837</accession>
<organism evidence="2 3">
    <name type="scientific">Passalora fulva</name>
    <name type="common">Tomato leaf mold</name>
    <name type="synonym">Cladosporium fulvum</name>
    <dbReference type="NCBI Taxonomy" id="5499"/>
    <lineage>
        <taxon>Eukaryota</taxon>
        <taxon>Fungi</taxon>
        <taxon>Dikarya</taxon>
        <taxon>Ascomycota</taxon>
        <taxon>Pezizomycotina</taxon>
        <taxon>Dothideomycetes</taxon>
        <taxon>Dothideomycetidae</taxon>
        <taxon>Mycosphaerellales</taxon>
        <taxon>Mycosphaerellaceae</taxon>
        <taxon>Fulvia</taxon>
    </lineage>
</organism>
<dbReference type="GeneID" id="71983892"/>
<proteinExistence type="predicted"/>
<reference evidence="2" key="1">
    <citation type="submission" date="2021-12" db="EMBL/GenBank/DDBJ databases">
        <authorList>
            <person name="Zaccaron A."/>
            <person name="Stergiopoulos I."/>
        </authorList>
    </citation>
    <scope>NUCLEOTIDE SEQUENCE</scope>
    <source>
        <strain evidence="2">Race5_Kim</strain>
    </source>
</reference>
<evidence type="ECO:0000256" key="1">
    <source>
        <dbReference type="SAM" id="MobiDB-lite"/>
    </source>
</evidence>
<dbReference type="EMBL" id="CP090166">
    <property type="protein sequence ID" value="UJO16547.1"/>
    <property type="molecule type" value="Genomic_DNA"/>
</dbReference>
<gene>
    <name evidence="2" type="ORF">CLAFUR5_04014</name>
</gene>
<dbReference type="Proteomes" id="UP000756132">
    <property type="component" value="Chromosome 4"/>
</dbReference>
<dbReference type="KEGG" id="ffu:CLAFUR5_04014"/>
<feature type="compositionally biased region" description="Acidic residues" evidence="1">
    <location>
        <begin position="122"/>
        <end position="134"/>
    </location>
</feature>
<reference evidence="2" key="2">
    <citation type="journal article" date="2022" name="Microb. Genom.">
        <title>A chromosome-scale genome assembly of the tomato pathogen Cladosporium fulvum reveals a compartmentalized genome architecture and the presence of a dispensable chromosome.</title>
        <authorList>
            <person name="Zaccaron A.Z."/>
            <person name="Chen L.H."/>
            <person name="Samaras A."/>
            <person name="Stergiopoulos I."/>
        </authorList>
    </citation>
    <scope>NUCLEOTIDE SEQUENCE</scope>
    <source>
        <strain evidence="2">Race5_Kim</strain>
    </source>
</reference>
<feature type="compositionally biased region" description="Basic residues" evidence="1">
    <location>
        <begin position="102"/>
        <end position="114"/>
    </location>
</feature>